<evidence type="ECO:0000313" key="3">
    <source>
        <dbReference type="EMBL" id="CAI2765795.1"/>
    </source>
</evidence>
<dbReference type="KEGG" id="fcs:TRV642_0758"/>
<organism evidence="3 4">
    <name type="scientific">Flavobacterium collinsii</name>
    <dbReference type="NCBI Taxonomy" id="1114861"/>
    <lineage>
        <taxon>Bacteria</taxon>
        <taxon>Pseudomonadati</taxon>
        <taxon>Bacteroidota</taxon>
        <taxon>Flavobacteriia</taxon>
        <taxon>Flavobacteriales</taxon>
        <taxon>Flavobacteriaceae</taxon>
        <taxon>Flavobacterium</taxon>
    </lineage>
</organism>
<keyword evidence="1" id="KW-0732">Signal</keyword>
<dbReference type="EMBL" id="OX336425">
    <property type="protein sequence ID" value="CAI2765795.1"/>
    <property type="molecule type" value="Genomic_DNA"/>
</dbReference>
<dbReference type="InterPro" id="IPR000601">
    <property type="entry name" value="PKD_dom"/>
</dbReference>
<proteinExistence type="predicted"/>
<name>A0A9W4X8P0_9FLAO</name>
<feature type="chain" id="PRO_5040907861" evidence="1">
    <location>
        <begin position="30"/>
        <end position="128"/>
    </location>
</feature>
<dbReference type="Gene3D" id="2.60.40.10">
    <property type="entry name" value="Immunoglobulins"/>
    <property type="match status" value="1"/>
</dbReference>
<dbReference type="InterPro" id="IPR013783">
    <property type="entry name" value="Ig-like_fold"/>
</dbReference>
<dbReference type="InterPro" id="IPR035986">
    <property type="entry name" value="PKD_dom_sf"/>
</dbReference>
<dbReference type="SUPFAM" id="SSF49299">
    <property type="entry name" value="PKD domain"/>
    <property type="match status" value="1"/>
</dbReference>
<sequence>MGDKFLIFLKMKKIVSILMLALVFYTANSCSKHDDEVIIDCLGEAIFVKLHNSTDATNPKLMNYSVGYSGTGTLVGVKWTFGDGTTGTGTSTTHIYPAAGTYEVSAEVTVAKNGADCTSIPKRTVTIN</sequence>
<reference evidence="3" key="1">
    <citation type="submission" date="2022-09" db="EMBL/GenBank/DDBJ databases">
        <authorList>
            <person name="Duchaud E."/>
        </authorList>
    </citation>
    <scope>NUCLEOTIDE SEQUENCE</scope>
    <source>
        <strain evidence="3">TRV642</strain>
    </source>
</reference>
<dbReference type="Pfam" id="PF18911">
    <property type="entry name" value="PKD_4"/>
    <property type="match status" value="1"/>
</dbReference>
<dbReference type="InterPro" id="IPR022409">
    <property type="entry name" value="PKD/Chitinase_dom"/>
</dbReference>
<protein>
    <submittedName>
        <fullName evidence="3">PKD domain-containing protein</fullName>
    </submittedName>
</protein>
<gene>
    <name evidence="3" type="ORF">TRV642_0758</name>
</gene>
<accession>A0A9W4X8P0</accession>
<feature type="domain" description="PKD" evidence="2">
    <location>
        <begin position="69"/>
        <end position="109"/>
    </location>
</feature>
<dbReference type="SMART" id="SM00089">
    <property type="entry name" value="PKD"/>
    <property type="match status" value="1"/>
</dbReference>
<dbReference type="PROSITE" id="PS50093">
    <property type="entry name" value="PKD"/>
    <property type="match status" value="1"/>
</dbReference>
<dbReference type="Proteomes" id="UP001152749">
    <property type="component" value="Chromosome"/>
</dbReference>
<evidence type="ECO:0000313" key="4">
    <source>
        <dbReference type="Proteomes" id="UP001152749"/>
    </source>
</evidence>
<dbReference type="AlphaFoldDB" id="A0A9W4X8P0"/>
<evidence type="ECO:0000259" key="2">
    <source>
        <dbReference type="PROSITE" id="PS50093"/>
    </source>
</evidence>
<feature type="signal peptide" evidence="1">
    <location>
        <begin position="1"/>
        <end position="29"/>
    </location>
</feature>
<evidence type="ECO:0000256" key="1">
    <source>
        <dbReference type="SAM" id="SignalP"/>
    </source>
</evidence>